<sequence length="818" mass="89705">MTTSEQGLATSAVSSYDANDLSVLHGLDAVKMRPGMYIGDTDSGAGLHHMVYEVVDNSIDEALAGHADSVEVTLNKDGSCTVSDNGRGIPVSMNEAEGRPGIEIVFMELHGGGKFNQNNYKVSGGLHGVGASVVNALSSFLICTVYRDNKEYRIGFKEGEITEPLATIGEAKRRSGTSVTFKPSPKIFAMTEFQADVIEQRLRQLAFLNSGVRIVFLDKREPDAKPVDLCFDGGIAEMVRHHDRSREVIIERPIFARGEKDASIDGVTFPIGVEVALQWNTGDHERLLCFTNNIPQRDGGTHLTGFKTALTRSMKAYADDVLSSKKKKIALEGRDLLEGLTAVISVKLPNPKFSSQTKDKLTSAEVDAAVSSVVSDTLKTWLDENPAEAKKIIFKAADAAAAREAARRAREASKKKTGIEATSLPGKLADCQEKRPELSELFIVEGDSAGGSAKQGRDRAFQAILPLRGKVLNVERANITEILKNDQLGTLLTAIGLPSGEYEEGKLRYHKIVIMTDADVDGSHIRTLLITFFQRRAPEIIEKGYLYVAQPPLFGVRQGSSQKIDYMLDEEALERHLIKRSIPSARVETADGAVIEGEALFELGMKCSMLSKMIDTADRFIGLPALTSCLAVTGAWHPDVFDDPQSLQMAAEFVVSQMPHRMPNTRWRGAARDGKLELTWRRKGIESTITVGKEITDEAAVMSLLYSLELLQQYFVTGVNVVIDDEVTLVGSPAELYHLLRKKGEAGLQVSRYKGLGEMNPDQLWETTLDPARRSLLQLQTRDAATTDEVVSILMGNDVEPRKEFIISHAKQVTNIDI</sequence>
<dbReference type="GO" id="GO:0003918">
    <property type="term" value="F:DNA topoisomerase type II (double strand cut, ATP-hydrolyzing) activity"/>
    <property type="evidence" value="ECO:0007669"/>
    <property type="project" value="UniProtKB-EC"/>
</dbReference>
<dbReference type="SUPFAM" id="SSF56719">
    <property type="entry name" value="Type II DNA topoisomerase"/>
    <property type="match status" value="1"/>
</dbReference>
<dbReference type="InterPro" id="IPR018522">
    <property type="entry name" value="TopoIIA_CS"/>
</dbReference>
<dbReference type="Gene3D" id="3.40.50.670">
    <property type="match status" value="2"/>
</dbReference>
<dbReference type="EC" id="5.6.2.2" evidence="4"/>
<dbReference type="InterPro" id="IPR020568">
    <property type="entry name" value="Ribosomal_Su5_D2-typ_SF"/>
</dbReference>
<dbReference type="NCBIfam" id="NF004189">
    <property type="entry name" value="PRK05644.1"/>
    <property type="match status" value="1"/>
</dbReference>
<dbReference type="PANTHER" id="PTHR45866:SF1">
    <property type="entry name" value="DNA GYRASE SUBUNIT B, MITOCHONDRIAL"/>
    <property type="match status" value="1"/>
</dbReference>
<dbReference type="PROSITE" id="PS50880">
    <property type="entry name" value="TOPRIM"/>
    <property type="match status" value="1"/>
</dbReference>
<dbReference type="Pfam" id="PF02518">
    <property type="entry name" value="HATPase_c"/>
    <property type="match status" value="1"/>
</dbReference>
<evidence type="ECO:0000313" key="14">
    <source>
        <dbReference type="Proteomes" id="UP000252419"/>
    </source>
</evidence>
<evidence type="ECO:0000256" key="5">
    <source>
        <dbReference type="ARBA" id="ARBA00022723"/>
    </source>
</evidence>
<keyword evidence="14" id="KW-1185">Reference proteome</keyword>
<feature type="domain" description="Toprim" evidence="12">
    <location>
        <begin position="439"/>
        <end position="552"/>
    </location>
</feature>
<dbReference type="Gene3D" id="3.30.230.10">
    <property type="match status" value="1"/>
</dbReference>
<comment type="similarity">
    <text evidence="3">Belongs to the type II topoisomerase GyrB family.</text>
</comment>
<keyword evidence="7" id="KW-0067">ATP-binding</keyword>
<accession>A0A367UHU6</accession>
<name>A0A367UHU6_9PROT</name>
<dbReference type="NCBIfam" id="NF011501">
    <property type="entry name" value="PRK14939.1"/>
    <property type="match status" value="1"/>
</dbReference>
<dbReference type="InterPro" id="IPR006171">
    <property type="entry name" value="TOPRIM_dom"/>
</dbReference>
<dbReference type="InterPro" id="IPR036890">
    <property type="entry name" value="HATPase_C_sf"/>
</dbReference>
<dbReference type="SMART" id="SM00387">
    <property type="entry name" value="HATPase_c"/>
    <property type="match status" value="1"/>
</dbReference>
<dbReference type="InterPro" id="IPR013760">
    <property type="entry name" value="Topo_IIA-like_dom_sf"/>
</dbReference>
<dbReference type="CDD" id="cd16928">
    <property type="entry name" value="HATPase_GyrB-like"/>
    <property type="match status" value="1"/>
</dbReference>
<evidence type="ECO:0000256" key="10">
    <source>
        <dbReference type="ARBA" id="ARBA00023125"/>
    </source>
</evidence>
<dbReference type="Proteomes" id="UP000252419">
    <property type="component" value="Unassembled WGS sequence"/>
</dbReference>
<dbReference type="PRINTS" id="PR00418">
    <property type="entry name" value="TPI2FAMILY"/>
</dbReference>
<comment type="caution">
    <text evidence="13">The sequence shown here is derived from an EMBL/GenBank/DDBJ whole genome shotgun (WGS) entry which is preliminary data.</text>
</comment>
<dbReference type="RefSeq" id="WP_114120506.1">
    <property type="nucleotide sequence ID" value="NZ_JPWA01000001.1"/>
</dbReference>
<dbReference type="GO" id="GO:0046872">
    <property type="term" value="F:metal ion binding"/>
    <property type="evidence" value="ECO:0007669"/>
    <property type="project" value="UniProtKB-KW"/>
</dbReference>
<evidence type="ECO:0000313" key="13">
    <source>
        <dbReference type="EMBL" id="RCK07876.1"/>
    </source>
</evidence>
<comment type="cofactor">
    <cofactor evidence="2">
        <name>Mg(2+)</name>
        <dbReference type="ChEBI" id="CHEBI:18420"/>
    </cofactor>
</comment>
<keyword evidence="6" id="KW-0547">Nucleotide-binding</keyword>
<evidence type="ECO:0000256" key="6">
    <source>
        <dbReference type="ARBA" id="ARBA00022741"/>
    </source>
</evidence>
<protein>
    <recommendedName>
        <fullName evidence="4">DNA topoisomerase (ATP-hydrolyzing)</fullName>
        <ecNumber evidence="4">5.6.2.2</ecNumber>
    </recommendedName>
</protein>
<dbReference type="FunFam" id="3.30.230.10:FF:000005">
    <property type="entry name" value="DNA gyrase subunit B"/>
    <property type="match status" value="1"/>
</dbReference>
<dbReference type="Gene3D" id="3.30.565.10">
    <property type="entry name" value="Histidine kinase-like ATPase, C-terminal domain"/>
    <property type="match status" value="1"/>
</dbReference>
<dbReference type="InterPro" id="IPR014721">
    <property type="entry name" value="Ribsml_uS5_D2-typ_fold_subgr"/>
</dbReference>
<gene>
    <name evidence="13" type="ORF">TH5_02370</name>
</gene>
<evidence type="ECO:0000256" key="2">
    <source>
        <dbReference type="ARBA" id="ARBA00001946"/>
    </source>
</evidence>
<dbReference type="AlphaFoldDB" id="A0A367UHU6"/>
<dbReference type="InterPro" id="IPR013759">
    <property type="entry name" value="Topo_IIA_B_C"/>
</dbReference>
<dbReference type="PROSITE" id="PS00177">
    <property type="entry name" value="TOPOISOMERASE_II"/>
    <property type="match status" value="1"/>
</dbReference>
<keyword evidence="9" id="KW-0799">Topoisomerase</keyword>
<dbReference type="GO" id="GO:0003677">
    <property type="term" value="F:DNA binding"/>
    <property type="evidence" value="ECO:0007669"/>
    <property type="project" value="UniProtKB-KW"/>
</dbReference>
<dbReference type="InterPro" id="IPR003594">
    <property type="entry name" value="HATPase_dom"/>
</dbReference>
<dbReference type="InterPro" id="IPR001241">
    <property type="entry name" value="Topo_IIA"/>
</dbReference>
<dbReference type="InterPro" id="IPR013506">
    <property type="entry name" value="Topo_IIA_bsu_dom2"/>
</dbReference>
<dbReference type="InterPro" id="IPR000565">
    <property type="entry name" value="Topo_IIA_B"/>
</dbReference>
<dbReference type="FunFam" id="3.40.50.670:FF:000001">
    <property type="entry name" value="DNA topoisomerase 2"/>
    <property type="match status" value="1"/>
</dbReference>
<keyword evidence="10" id="KW-0238">DNA-binding</keyword>
<evidence type="ECO:0000256" key="3">
    <source>
        <dbReference type="ARBA" id="ARBA00010708"/>
    </source>
</evidence>
<dbReference type="Pfam" id="PF00986">
    <property type="entry name" value="DNA_gyraseB_C"/>
    <property type="match status" value="1"/>
</dbReference>
<reference evidence="13 14" key="1">
    <citation type="submission" date="2014-07" db="EMBL/GenBank/DDBJ databases">
        <title>Draft genome sequence of Thalassospira xianhensis P-4 (MCCC 1A02616).</title>
        <authorList>
            <person name="Lai Q."/>
            <person name="Shao Z."/>
        </authorList>
    </citation>
    <scope>NUCLEOTIDE SEQUENCE [LARGE SCALE GENOMIC DNA]</scope>
    <source>
        <strain evidence="13 14">MCCC 1A02616</strain>
    </source>
</reference>
<dbReference type="FunFam" id="3.30.565.10:FF:000002">
    <property type="entry name" value="DNA gyrase subunit B"/>
    <property type="match status" value="1"/>
</dbReference>
<evidence type="ECO:0000256" key="1">
    <source>
        <dbReference type="ARBA" id="ARBA00000185"/>
    </source>
</evidence>
<dbReference type="GO" id="GO:0006265">
    <property type="term" value="P:DNA topological change"/>
    <property type="evidence" value="ECO:0007669"/>
    <property type="project" value="InterPro"/>
</dbReference>
<dbReference type="SUPFAM" id="SSF54211">
    <property type="entry name" value="Ribosomal protein S5 domain 2-like"/>
    <property type="match status" value="1"/>
</dbReference>
<evidence type="ECO:0000259" key="12">
    <source>
        <dbReference type="PROSITE" id="PS50880"/>
    </source>
</evidence>
<keyword evidence="8" id="KW-0460">Magnesium</keyword>
<organism evidence="13 14">
    <name type="scientific">Thalassospira xianhensis MCCC 1A02616</name>
    <dbReference type="NCBI Taxonomy" id="1177929"/>
    <lineage>
        <taxon>Bacteria</taxon>
        <taxon>Pseudomonadati</taxon>
        <taxon>Pseudomonadota</taxon>
        <taxon>Alphaproteobacteria</taxon>
        <taxon>Rhodospirillales</taxon>
        <taxon>Thalassospiraceae</taxon>
        <taxon>Thalassospira</taxon>
    </lineage>
</organism>
<dbReference type="SUPFAM" id="SSF55874">
    <property type="entry name" value="ATPase domain of HSP90 chaperone/DNA topoisomerase II/histidine kinase"/>
    <property type="match status" value="1"/>
</dbReference>
<evidence type="ECO:0000256" key="11">
    <source>
        <dbReference type="ARBA" id="ARBA00023235"/>
    </source>
</evidence>
<keyword evidence="5" id="KW-0479">Metal-binding</keyword>
<keyword evidence="11" id="KW-0413">Isomerase</keyword>
<dbReference type="PRINTS" id="PR01159">
    <property type="entry name" value="DNAGYRASEB"/>
</dbReference>
<dbReference type="EMBL" id="JPWA01000001">
    <property type="protein sequence ID" value="RCK07876.1"/>
    <property type="molecule type" value="Genomic_DNA"/>
</dbReference>
<dbReference type="PANTHER" id="PTHR45866">
    <property type="entry name" value="DNA GYRASE/TOPOISOMERASE SUBUNIT B"/>
    <property type="match status" value="1"/>
</dbReference>
<comment type="catalytic activity">
    <reaction evidence="1">
        <text>ATP-dependent breakage, passage and rejoining of double-stranded DNA.</text>
        <dbReference type="EC" id="5.6.2.2"/>
    </reaction>
</comment>
<dbReference type="Pfam" id="PF01751">
    <property type="entry name" value="Toprim"/>
    <property type="match status" value="1"/>
</dbReference>
<dbReference type="SMART" id="SM00433">
    <property type="entry name" value="TOP2c"/>
    <property type="match status" value="1"/>
</dbReference>
<dbReference type="GO" id="GO:0005524">
    <property type="term" value="F:ATP binding"/>
    <property type="evidence" value="ECO:0007669"/>
    <property type="project" value="UniProtKB-KW"/>
</dbReference>
<proteinExistence type="inferred from homology"/>
<evidence type="ECO:0000256" key="7">
    <source>
        <dbReference type="ARBA" id="ARBA00022840"/>
    </source>
</evidence>
<evidence type="ECO:0000256" key="4">
    <source>
        <dbReference type="ARBA" id="ARBA00012895"/>
    </source>
</evidence>
<dbReference type="Pfam" id="PF00204">
    <property type="entry name" value="DNA_gyraseB"/>
    <property type="match status" value="1"/>
</dbReference>
<dbReference type="InterPro" id="IPR002288">
    <property type="entry name" value="DNA_gyrase_B_C"/>
</dbReference>
<dbReference type="CDD" id="cd00822">
    <property type="entry name" value="TopoII_Trans_DNA_gyrase"/>
    <property type="match status" value="1"/>
</dbReference>
<evidence type="ECO:0000256" key="8">
    <source>
        <dbReference type="ARBA" id="ARBA00022842"/>
    </source>
</evidence>
<evidence type="ECO:0000256" key="9">
    <source>
        <dbReference type="ARBA" id="ARBA00023029"/>
    </source>
</evidence>